<dbReference type="AlphaFoldDB" id="A0A7J7MEE9"/>
<dbReference type="Proteomes" id="UP000541444">
    <property type="component" value="Unassembled WGS sequence"/>
</dbReference>
<keyword evidence="2" id="KW-1185">Reference proteome</keyword>
<protein>
    <submittedName>
        <fullName evidence="1">Uncharacterized protein</fullName>
    </submittedName>
</protein>
<organism evidence="1 2">
    <name type="scientific">Kingdonia uniflora</name>
    <dbReference type="NCBI Taxonomy" id="39325"/>
    <lineage>
        <taxon>Eukaryota</taxon>
        <taxon>Viridiplantae</taxon>
        <taxon>Streptophyta</taxon>
        <taxon>Embryophyta</taxon>
        <taxon>Tracheophyta</taxon>
        <taxon>Spermatophyta</taxon>
        <taxon>Magnoliopsida</taxon>
        <taxon>Ranunculales</taxon>
        <taxon>Circaeasteraceae</taxon>
        <taxon>Kingdonia</taxon>
    </lineage>
</organism>
<comment type="caution">
    <text evidence="1">The sequence shown here is derived from an EMBL/GenBank/DDBJ whole genome shotgun (WGS) entry which is preliminary data.</text>
</comment>
<dbReference type="EMBL" id="JACGCM010001570">
    <property type="protein sequence ID" value="KAF6153241.1"/>
    <property type="molecule type" value="Genomic_DNA"/>
</dbReference>
<evidence type="ECO:0000313" key="2">
    <source>
        <dbReference type="Proteomes" id="UP000541444"/>
    </source>
</evidence>
<reference evidence="1 2" key="1">
    <citation type="journal article" date="2020" name="IScience">
        <title>Genome Sequencing of the Endangered Kingdonia uniflora (Circaeasteraceae, Ranunculales) Reveals Potential Mechanisms of Evolutionary Specialization.</title>
        <authorList>
            <person name="Sun Y."/>
            <person name="Deng T."/>
            <person name="Zhang A."/>
            <person name="Moore M.J."/>
            <person name="Landis J.B."/>
            <person name="Lin N."/>
            <person name="Zhang H."/>
            <person name="Zhang X."/>
            <person name="Huang J."/>
            <person name="Zhang X."/>
            <person name="Sun H."/>
            <person name="Wang H."/>
        </authorList>
    </citation>
    <scope>NUCLEOTIDE SEQUENCE [LARGE SCALE GENOMIC DNA]</scope>
    <source>
        <strain evidence="1">TB1705</strain>
        <tissue evidence="1">Leaf</tissue>
    </source>
</reference>
<feature type="non-terminal residue" evidence="1">
    <location>
        <position position="1"/>
    </location>
</feature>
<sequence length="133" mass="15076">RTSLNEVLACTMAANETPIEVGTKENDPFREGEDDASRAPYAFESQNKIMTSSSHAVADLKTLGMITEYRKFCERLHDFHKSFIVQILCTFCGMKTKRLGYTLHTYVSPLEHRLLDFIHEIFSDGGFDVAHPS</sequence>
<gene>
    <name evidence="1" type="ORF">GIB67_036587</name>
</gene>
<name>A0A7J7MEE9_9MAGN</name>
<proteinExistence type="predicted"/>
<evidence type="ECO:0000313" key="1">
    <source>
        <dbReference type="EMBL" id="KAF6153241.1"/>
    </source>
</evidence>
<accession>A0A7J7MEE9</accession>